<proteinExistence type="predicted"/>
<gene>
    <name evidence="1" type="ORF">A7A78_05625</name>
</gene>
<evidence type="ECO:0000313" key="1">
    <source>
        <dbReference type="EMBL" id="OAD90399.1"/>
    </source>
</evidence>
<comment type="caution">
    <text evidence="1">The sequence shown here is derived from an EMBL/GenBank/DDBJ whole genome shotgun (WGS) entry which is preliminary data.</text>
</comment>
<dbReference type="AlphaFoldDB" id="A0A1A9LAL1"/>
<keyword evidence="2" id="KW-1185">Reference proteome</keyword>
<sequence>MQKQLSEGMHIFSHVMTHTDYGHHEEDHLLGHEHTHEHKLITFFSKIFSSEEKTSDHDGVFFNYTLDKHFAQEYPSIDFKFKPFVKHIYFYTFQIQKSIKTIPSPPPETFFS</sequence>
<evidence type="ECO:0000313" key="2">
    <source>
        <dbReference type="Proteomes" id="UP000077552"/>
    </source>
</evidence>
<dbReference type="Proteomes" id="UP000077552">
    <property type="component" value="Unassembled WGS sequence"/>
</dbReference>
<organism evidence="1 2">
    <name type="scientific">Aequorivita soesokkakensis</name>
    <dbReference type="NCBI Taxonomy" id="1385699"/>
    <lineage>
        <taxon>Bacteria</taxon>
        <taxon>Pseudomonadati</taxon>
        <taxon>Bacteroidota</taxon>
        <taxon>Flavobacteriia</taxon>
        <taxon>Flavobacteriales</taxon>
        <taxon>Flavobacteriaceae</taxon>
        <taxon>Aequorivita</taxon>
    </lineage>
</organism>
<accession>A0A1A9LAL1</accession>
<dbReference type="STRING" id="1385699.A7A78_05625"/>
<reference evidence="1 2" key="1">
    <citation type="submission" date="2016-05" db="EMBL/GenBank/DDBJ databases">
        <title>Genome sequencing of Vitellibacter soesokkakensis RSSK-12.</title>
        <authorList>
            <person name="Thevarajoo S."/>
            <person name="Selvaratnam C."/>
            <person name="Goh K.M."/>
            <person name="Chan K.-G."/>
            <person name="Chong C.S."/>
        </authorList>
    </citation>
    <scope>NUCLEOTIDE SEQUENCE [LARGE SCALE GENOMIC DNA]</scope>
    <source>
        <strain evidence="1 2">RSSK-12</strain>
    </source>
</reference>
<protein>
    <submittedName>
        <fullName evidence="1">Uncharacterized protein</fullName>
    </submittedName>
</protein>
<dbReference type="EMBL" id="LXIE01000045">
    <property type="protein sequence ID" value="OAD90399.1"/>
    <property type="molecule type" value="Genomic_DNA"/>
</dbReference>
<name>A0A1A9LAL1_9FLAO</name>